<keyword evidence="3" id="KW-1185">Reference proteome</keyword>
<evidence type="ECO:0008006" key="4">
    <source>
        <dbReference type="Google" id="ProtNLM"/>
    </source>
</evidence>
<organism evidence="2 3">
    <name type="scientific">Podospora appendiculata</name>
    <dbReference type="NCBI Taxonomy" id="314037"/>
    <lineage>
        <taxon>Eukaryota</taxon>
        <taxon>Fungi</taxon>
        <taxon>Dikarya</taxon>
        <taxon>Ascomycota</taxon>
        <taxon>Pezizomycotina</taxon>
        <taxon>Sordariomycetes</taxon>
        <taxon>Sordariomycetidae</taxon>
        <taxon>Sordariales</taxon>
        <taxon>Podosporaceae</taxon>
        <taxon>Podospora</taxon>
    </lineage>
</organism>
<name>A0AAE0XAP2_9PEZI</name>
<protein>
    <recommendedName>
        <fullName evidence="4">C2H2-type domain-containing protein</fullName>
    </recommendedName>
</protein>
<evidence type="ECO:0000313" key="2">
    <source>
        <dbReference type="EMBL" id="KAK3689225.1"/>
    </source>
</evidence>
<accession>A0AAE0XAP2</accession>
<comment type="caution">
    <text evidence="2">The sequence shown here is derived from an EMBL/GenBank/DDBJ whole genome shotgun (WGS) entry which is preliminary data.</text>
</comment>
<reference evidence="2" key="1">
    <citation type="journal article" date="2023" name="Mol. Phylogenet. Evol.">
        <title>Genome-scale phylogeny and comparative genomics of the fungal order Sordariales.</title>
        <authorList>
            <person name="Hensen N."/>
            <person name="Bonometti L."/>
            <person name="Westerberg I."/>
            <person name="Brannstrom I.O."/>
            <person name="Guillou S."/>
            <person name="Cros-Aarteil S."/>
            <person name="Calhoun S."/>
            <person name="Haridas S."/>
            <person name="Kuo A."/>
            <person name="Mondo S."/>
            <person name="Pangilinan J."/>
            <person name="Riley R."/>
            <person name="LaButti K."/>
            <person name="Andreopoulos B."/>
            <person name="Lipzen A."/>
            <person name="Chen C."/>
            <person name="Yan M."/>
            <person name="Daum C."/>
            <person name="Ng V."/>
            <person name="Clum A."/>
            <person name="Steindorff A."/>
            <person name="Ohm R.A."/>
            <person name="Martin F."/>
            <person name="Silar P."/>
            <person name="Natvig D.O."/>
            <person name="Lalanne C."/>
            <person name="Gautier V."/>
            <person name="Ament-Velasquez S.L."/>
            <person name="Kruys A."/>
            <person name="Hutchinson M.I."/>
            <person name="Powell A.J."/>
            <person name="Barry K."/>
            <person name="Miller A.N."/>
            <person name="Grigoriev I.V."/>
            <person name="Debuchy R."/>
            <person name="Gladieux P."/>
            <person name="Hiltunen Thoren M."/>
            <person name="Johannesson H."/>
        </authorList>
    </citation>
    <scope>NUCLEOTIDE SEQUENCE</scope>
    <source>
        <strain evidence="2">CBS 314.62</strain>
    </source>
</reference>
<feature type="compositionally biased region" description="Acidic residues" evidence="1">
    <location>
        <begin position="49"/>
        <end position="59"/>
    </location>
</feature>
<feature type="region of interest" description="Disordered" evidence="1">
    <location>
        <begin position="204"/>
        <end position="223"/>
    </location>
</feature>
<feature type="compositionally biased region" description="Basic and acidic residues" evidence="1">
    <location>
        <begin position="85"/>
        <end position="101"/>
    </location>
</feature>
<gene>
    <name evidence="2" type="ORF">B0T22DRAFT_408147</name>
</gene>
<proteinExistence type="predicted"/>
<feature type="region of interest" description="Disordered" evidence="1">
    <location>
        <begin position="229"/>
        <end position="274"/>
    </location>
</feature>
<evidence type="ECO:0000256" key="1">
    <source>
        <dbReference type="SAM" id="MobiDB-lite"/>
    </source>
</evidence>
<feature type="compositionally biased region" description="Polar residues" evidence="1">
    <location>
        <begin position="235"/>
        <end position="251"/>
    </location>
</feature>
<evidence type="ECO:0000313" key="3">
    <source>
        <dbReference type="Proteomes" id="UP001270362"/>
    </source>
</evidence>
<dbReference type="Proteomes" id="UP001270362">
    <property type="component" value="Unassembled WGS sequence"/>
</dbReference>
<dbReference type="AlphaFoldDB" id="A0AAE0XAP2"/>
<sequence length="353" mass="39918">MDSIQCSVCSIPFLTHEELREHTWHYQTEITTLLTRLHELIAHRGPEPNDPELSNDDDNSERRDNTANRPSMIDQDDASLASTGESDKPCTRSVESTKRRDTANHNITLECPYQGCKSEGQRKPFRRHQELLRHYTIHLACKEFCQYCSSTFTQARKFITHKCATNGSDDQKRFVKARIEKLRSNAKRELGLKAKRIGDVALLDPSQPKRHKSTRFGDSHGNMERSASFRVQAAQPDTRSETTNDTTSQPRDISFTEGVGSNQPASGCSDGLFSPRSQFLSADSDWQSQTTGFSNPLWPTQPSARFPDPSWPTQPVDTAQLPVPLWPTQPYARFPDPSWLTQPVDTAQFPVSL</sequence>
<feature type="region of interest" description="Disordered" evidence="1">
    <location>
        <begin position="43"/>
        <end position="101"/>
    </location>
</feature>
<reference evidence="2" key="2">
    <citation type="submission" date="2023-06" db="EMBL/GenBank/DDBJ databases">
        <authorList>
            <consortium name="Lawrence Berkeley National Laboratory"/>
            <person name="Haridas S."/>
            <person name="Hensen N."/>
            <person name="Bonometti L."/>
            <person name="Westerberg I."/>
            <person name="Brannstrom I.O."/>
            <person name="Guillou S."/>
            <person name="Cros-Aarteil S."/>
            <person name="Calhoun S."/>
            <person name="Kuo A."/>
            <person name="Mondo S."/>
            <person name="Pangilinan J."/>
            <person name="Riley R."/>
            <person name="Labutti K."/>
            <person name="Andreopoulos B."/>
            <person name="Lipzen A."/>
            <person name="Chen C."/>
            <person name="Yanf M."/>
            <person name="Daum C."/>
            <person name="Ng V."/>
            <person name="Clum A."/>
            <person name="Steindorff A."/>
            <person name="Ohm R."/>
            <person name="Martin F."/>
            <person name="Silar P."/>
            <person name="Natvig D."/>
            <person name="Lalanne C."/>
            <person name="Gautier V."/>
            <person name="Ament-Velasquez S.L."/>
            <person name="Kruys A."/>
            <person name="Hutchinson M.I."/>
            <person name="Powell A.J."/>
            <person name="Barry K."/>
            <person name="Miller A.N."/>
            <person name="Grigoriev I.V."/>
            <person name="Debuchy R."/>
            <person name="Gladieux P."/>
            <person name="Thoren M.H."/>
            <person name="Johannesson H."/>
        </authorList>
    </citation>
    <scope>NUCLEOTIDE SEQUENCE</scope>
    <source>
        <strain evidence="2">CBS 314.62</strain>
    </source>
</reference>
<dbReference type="EMBL" id="JAULSO010000002">
    <property type="protein sequence ID" value="KAK3689225.1"/>
    <property type="molecule type" value="Genomic_DNA"/>
</dbReference>